<keyword evidence="2" id="KW-1185">Reference proteome</keyword>
<dbReference type="AlphaFoldDB" id="A0A0C3QQ14"/>
<dbReference type="Proteomes" id="UP000054248">
    <property type="component" value="Unassembled WGS sequence"/>
</dbReference>
<name>A0A0C3QQ14_9AGAM</name>
<reference evidence="2" key="2">
    <citation type="submission" date="2015-01" db="EMBL/GenBank/DDBJ databases">
        <title>Evolutionary Origins and Diversification of the Mycorrhizal Mutualists.</title>
        <authorList>
            <consortium name="DOE Joint Genome Institute"/>
            <consortium name="Mycorrhizal Genomics Consortium"/>
            <person name="Kohler A."/>
            <person name="Kuo A."/>
            <person name="Nagy L.G."/>
            <person name="Floudas D."/>
            <person name="Copeland A."/>
            <person name="Barry K.W."/>
            <person name="Cichocki N."/>
            <person name="Veneault-Fourrey C."/>
            <person name="LaButti K."/>
            <person name="Lindquist E.A."/>
            <person name="Lipzen A."/>
            <person name="Lundell T."/>
            <person name="Morin E."/>
            <person name="Murat C."/>
            <person name="Riley R."/>
            <person name="Ohm R."/>
            <person name="Sun H."/>
            <person name="Tunlid A."/>
            <person name="Henrissat B."/>
            <person name="Grigoriev I.V."/>
            <person name="Hibbett D.S."/>
            <person name="Martin F."/>
        </authorList>
    </citation>
    <scope>NUCLEOTIDE SEQUENCE [LARGE SCALE GENOMIC DNA]</scope>
    <source>
        <strain evidence="2">MUT 4182</strain>
    </source>
</reference>
<dbReference type="EMBL" id="KN822972">
    <property type="protein sequence ID" value="KIO30486.1"/>
    <property type="molecule type" value="Genomic_DNA"/>
</dbReference>
<organism evidence="1 2">
    <name type="scientific">Tulasnella calospora MUT 4182</name>
    <dbReference type="NCBI Taxonomy" id="1051891"/>
    <lineage>
        <taxon>Eukaryota</taxon>
        <taxon>Fungi</taxon>
        <taxon>Dikarya</taxon>
        <taxon>Basidiomycota</taxon>
        <taxon>Agaricomycotina</taxon>
        <taxon>Agaricomycetes</taxon>
        <taxon>Cantharellales</taxon>
        <taxon>Tulasnellaceae</taxon>
        <taxon>Tulasnella</taxon>
    </lineage>
</organism>
<gene>
    <name evidence="1" type="ORF">M407DRAFT_20544</name>
</gene>
<reference evidence="1 2" key="1">
    <citation type="submission" date="2014-04" db="EMBL/GenBank/DDBJ databases">
        <authorList>
            <consortium name="DOE Joint Genome Institute"/>
            <person name="Kuo A."/>
            <person name="Girlanda M."/>
            <person name="Perotto S."/>
            <person name="Kohler A."/>
            <person name="Nagy L.G."/>
            <person name="Floudas D."/>
            <person name="Copeland A."/>
            <person name="Barry K.W."/>
            <person name="Cichocki N."/>
            <person name="Veneault-Fourrey C."/>
            <person name="LaButti K."/>
            <person name="Lindquist E.A."/>
            <person name="Lipzen A."/>
            <person name="Lundell T."/>
            <person name="Morin E."/>
            <person name="Murat C."/>
            <person name="Sun H."/>
            <person name="Tunlid A."/>
            <person name="Henrissat B."/>
            <person name="Grigoriev I.V."/>
            <person name="Hibbett D.S."/>
            <person name="Martin F."/>
            <person name="Nordberg H.P."/>
            <person name="Cantor M.N."/>
            <person name="Hua S.X."/>
        </authorList>
    </citation>
    <scope>NUCLEOTIDE SEQUENCE [LARGE SCALE GENOMIC DNA]</scope>
    <source>
        <strain evidence="1 2">MUT 4182</strain>
    </source>
</reference>
<accession>A0A0C3QQ14</accession>
<dbReference type="HOGENOM" id="CLU_3070418_0_0_1"/>
<evidence type="ECO:0000313" key="1">
    <source>
        <dbReference type="EMBL" id="KIO30486.1"/>
    </source>
</evidence>
<proteinExistence type="predicted"/>
<evidence type="ECO:0000313" key="2">
    <source>
        <dbReference type="Proteomes" id="UP000054248"/>
    </source>
</evidence>
<protein>
    <submittedName>
        <fullName evidence="1">Uncharacterized protein</fullName>
    </submittedName>
</protein>
<sequence>MKLSKAHLTQGLDTFANPLLKYPGVVALKLSSADLLSASYQARNQIETNSTRH</sequence>